<evidence type="ECO:0000256" key="5">
    <source>
        <dbReference type="SAM" id="MobiDB-lite"/>
    </source>
</evidence>
<feature type="compositionally biased region" description="Basic residues" evidence="5">
    <location>
        <begin position="32"/>
        <end position="47"/>
    </location>
</feature>
<evidence type="ECO:0000256" key="3">
    <source>
        <dbReference type="ARBA" id="ARBA00023274"/>
    </source>
</evidence>
<dbReference type="OrthoDB" id="9810293at2"/>
<protein>
    <recommendedName>
        <fullName evidence="4">Large ribosomal subunit protein uL15</fullName>
    </recommendedName>
</protein>
<accession>A0A451CX25</accession>
<feature type="region of interest" description="Disordered" evidence="5">
    <location>
        <begin position="23"/>
        <end position="50"/>
    </location>
</feature>
<dbReference type="PANTHER" id="PTHR12934:SF11">
    <property type="entry name" value="LARGE RIBOSOMAL SUBUNIT PROTEIN UL15M"/>
    <property type="match status" value="1"/>
</dbReference>
<keyword evidence="4" id="KW-0694">RNA-binding</keyword>
<comment type="subunit">
    <text evidence="4">Part of the 50S ribosomal subunit.</text>
</comment>
<organism evidence="7 8">
    <name type="scientific">Buchnera aphidicola</name>
    <name type="common">Cinara cf. splendens/pseudotsugae 3390</name>
    <dbReference type="NCBI Taxonomy" id="2518980"/>
    <lineage>
        <taxon>Bacteria</taxon>
        <taxon>Pseudomonadati</taxon>
        <taxon>Pseudomonadota</taxon>
        <taxon>Gammaproteobacteria</taxon>
        <taxon>Enterobacterales</taxon>
        <taxon>Erwiniaceae</taxon>
        <taxon>Buchnera</taxon>
    </lineage>
</organism>
<dbReference type="GO" id="GO:0003735">
    <property type="term" value="F:structural constituent of ribosome"/>
    <property type="evidence" value="ECO:0007669"/>
    <property type="project" value="InterPro"/>
</dbReference>
<reference evidence="7 8" key="1">
    <citation type="submission" date="2019-02" db="EMBL/GenBank/DDBJ databases">
        <authorList>
            <person name="Manzano-Marin A."/>
            <person name="Manzano-Marin A."/>
        </authorList>
    </citation>
    <scope>NUCLEOTIDE SEQUENCE [LARGE SCALE GENOMIC DNA]</scope>
    <source>
        <strain evidence="7 8">BuCisplendens/pseudotsugae</strain>
    </source>
</reference>
<proteinExistence type="inferred from homology"/>
<keyword evidence="4" id="KW-0699">rRNA-binding</keyword>
<evidence type="ECO:0000313" key="7">
    <source>
        <dbReference type="EMBL" id="VFP77900.1"/>
    </source>
</evidence>
<dbReference type="NCBIfam" id="TIGR01071">
    <property type="entry name" value="rplO_bact"/>
    <property type="match status" value="1"/>
</dbReference>
<keyword evidence="2 4" id="KW-0689">Ribosomal protein</keyword>
<dbReference type="GO" id="GO:0022625">
    <property type="term" value="C:cytosolic large ribosomal subunit"/>
    <property type="evidence" value="ECO:0007669"/>
    <property type="project" value="TreeGrafter"/>
</dbReference>
<dbReference type="Gene3D" id="3.100.10.10">
    <property type="match status" value="1"/>
</dbReference>
<evidence type="ECO:0000313" key="8">
    <source>
        <dbReference type="Proteomes" id="UP000294466"/>
    </source>
</evidence>
<comment type="function">
    <text evidence="4">Binds to the 23S rRNA.</text>
</comment>
<gene>
    <name evidence="4 7" type="primary">rplO</name>
    <name evidence="7" type="ORF">BUCISPPS3390_333</name>
</gene>
<evidence type="ECO:0000256" key="2">
    <source>
        <dbReference type="ARBA" id="ARBA00022980"/>
    </source>
</evidence>
<dbReference type="PANTHER" id="PTHR12934">
    <property type="entry name" value="50S RIBOSOMAL PROTEIN L15"/>
    <property type="match status" value="1"/>
</dbReference>
<dbReference type="InterPro" id="IPR021131">
    <property type="entry name" value="Ribosomal_uL15/eL18"/>
</dbReference>
<dbReference type="InterPro" id="IPR005749">
    <property type="entry name" value="Ribosomal_uL15_bac-type"/>
</dbReference>
<dbReference type="HAMAP" id="MF_01341">
    <property type="entry name" value="Ribosomal_uL15"/>
    <property type="match status" value="1"/>
</dbReference>
<keyword evidence="3 4" id="KW-0687">Ribonucleoprotein</keyword>
<dbReference type="AlphaFoldDB" id="A0A451CX25"/>
<dbReference type="SUPFAM" id="SSF52080">
    <property type="entry name" value="Ribosomal proteins L15p and L18e"/>
    <property type="match status" value="1"/>
</dbReference>
<feature type="domain" description="Large ribosomal subunit protein uL15/eL18" evidence="6">
    <location>
        <begin position="79"/>
        <end position="143"/>
    </location>
</feature>
<evidence type="ECO:0000256" key="1">
    <source>
        <dbReference type="ARBA" id="ARBA00007320"/>
    </source>
</evidence>
<comment type="similarity">
    <text evidence="1 4">Belongs to the universal ribosomal protein uL15 family.</text>
</comment>
<evidence type="ECO:0000259" key="6">
    <source>
        <dbReference type="Pfam" id="PF00828"/>
    </source>
</evidence>
<dbReference type="RefSeq" id="WP_154060913.1">
    <property type="nucleotide sequence ID" value="NZ_LR217692.1"/>
</dbReference>
<dbReference type="GO" id="GO:0019843">
    <property type="term" value="F:rRNA binding"/>
    <property type="evidence" value="ECO:0007669"/>
    <property type="project" value="UniProtKB-UniRule"/>
</dbReference>
<dbReference type="Proteomes" id="UP000294466">
    <property type="component" value="Chromosome"/>
</dbReference>
<dbReference type="InterPro" id="IPR036227">
    <property type="entry name" value="Ribosomal_uL15/eL18_sf"/>
</dbReference>
<dbReference type="EMBL" id="LR217692">
    <property type="protein sequence ID" value="VFP77900.1"/>
    <property type="molecule type" value="Genomic_DNA"/>
</dbReference>
<dbReference type="Pfam" id="PF00828">
    <property type="entry name" value="Ribosomal_L27A"/>
    <property type="match status" value="1"/>
</dbReference>
<sequence length="145" mass="16462">MYLNVLSNSIYIKKKRKRICRGIGSGLGKTGGRGHKGQKSRSGGKVRKSFEGGQTPLYRRIPKFGFTSRKKIFIDEIRLFELNRISHFKIINMSVLKKTNLIKRNIRYVKIIKMGMIEKPIVISGLSVTKGVRSYIESIGGMITN</sequence>
<name>A0A451CX25_9GAMM</name>
<dbReference type="GO" id="GO:0006412">
    <property type="term" value="P:translation"/>
    <property type="evidence" value="ECO:0007669"/>
    <property type="project" value="UniProtKB-UniRule"/>
</dbReference>
<dbReference type="InterPro" id="IPR030878">
    <property type="entry name" value="Ribosomal_uL15"/>
</dbReference>
<evidence type="ECO:0000256" key="4">
    <source>
        <dbReference type="HAMAP-Rule" id="MF_01341"/>
    </source>
</evidence>